<dbReference type="GO" id="GO:0005669">
    <property type="term" value="C:transcription factor TFIID complex"/>
    <property type="evidence" value="ECO:0007669"/>
    <property type="project" value="InterPro"/>
</dbReference>
<dbReference type="InterPro" id="IPR045127">
    <property type="entry name" value="TAF11-like"/>
</dbReference>
<feature type="compositionally biased region" description="Polar residues" evidence="7">
    <location>
        <begin position="96"/>
        <end position="118"/>
    </location>
</feature>
<dbReference type="CDD" id="cd08048">
    <property type="entry name" value="HFD_TAF11"/>
    <property type="match status" value="1"/>
</dbReference>
<evidence type="ECO:0000256" key="1">
    <source>
        <dbReference type="ARBA" id="ARBA00004123"/>
    </source>
</evidence>
<dbReference type="OrthoDB" id="28335at2759"/>
<dbReference type="Proteomes" id="UP000218231">
    <property type="component" value="Unassembled WGS sequence"/>
</dbReference>
<comment type="similarity">
    <text evidence="2">Belongs to the TAF11 family.</text>
</comment>
<evidence type="ECO:0000259" key="8">
    <source>
        <dbReference type="Pfam" id="PF04719"/>
    </source>
</evidence>
<organism evidence="9 10">
    <name type="scientific">Diploscapter pachys</name>
    <dbReference type="NCBI Taxonomy" id="2018661"/>
    <lineage>
        <taxon>Eukaryota</taxon>
        <taxon>Metazoa</taxon>
        <taxon>Ecdysozoa</taxon>
        <taxon>Nematoda</taxon>
        <taxon>Chromadorea</taxon>
        <taxon>Rhabditida</taxon>
        <taxon>Rhabditina</taxon>
        <taxon>Rhabditomorpha</taxon>
        <taxon>Rhabditoidea</taxon>
        <taxon>Rhabditidae</taxon>
        <taxon>Diploscapter</taxon>
    </lineage>
</organism>
<dbReference type="PANTHER" id="PTHR13218:SF8">
    <property type="entry name" value="TRANSCRIPTION INITIATION FACTOR TFIID SUBUNIT 11"/>
    <property type="match status" value="1"/>
</dbReference>
<protein>
    <recommendedName>
        <fullName evidence="6">Transcription initiation factor TFIID subunit 11</fullName>
    </recommendedName>
</protein>
<accession>A0A2A2K394</accession>
<keyword evidence="5" id="KW-0539">Nucleus</keyword>
<sequence length="418" mass="46649">MHNLNSPTECSINHAQIFDKFQQYREFVLLPTSFPIHHTMDDLFGGNVSSESEDEQEQKRNGPKTGQSPDPTASQDALSNASSSTRKSVPEREPSSIPSKVTFSLSDGESDTNDSPAPTQEFVQIQEPAEPLTIEKELEIGDSQESDETKSPKMENTETEPSSSTKRKPQSPIFAMHHPDLKRLKSDGIVHNDSSASIDFMEALDLLEDPNASQSAQFPSTSTAGTGRQMMEFDLLTMEMELQTKKKKKTQEGTHAADLMEDLPSSSSAYSDRPGSSRDTQARKFPLAVADDESAPVKQMNEEDEVNRLKLQVLISNFTQEQLNRYETYRRSSFPKSAIRRLIQTYTGCTTGQNVVIAVAGLAKVFVGELVEEALDLQKRMGETSEPLKPHHLRQAYYQLERQGKLFPPKGSRKNPFT</sequence>
<feature type="region of interest" description="Disordered" evidence="7">
    <location>
        <begin position="132"/>
        <end position="179"/>
    </location>
</feature>
<keyword evidence="3" id="KW-0805">Transcription regulation</keyword>
<evidence type="ECO:0000256" key="7">
    <source>
        <dbReference type="SAM" id="MobiDB-lite"/>
    </source>
</evidence>
<keyword evidence="4" id="KW-0804">Transcription</keyword>
<evidence type="ECO:0000256" key="2">
    <source>
        <dbReference type="ARBA" id="ARBA00009788"/>
    </source>
</evidence>
<feature type="compositionally biased region" description="Polar residues" evidence="7">
    <location>
        <begin position="64"/>
        <end position="87"/>
    </location>
</feature>
<feature type="region of interest" description="Disordered" evidence="7">
    <location>
        <begin position="244"/>
        <end position="302"/>
    </location>
</feature>
<feature type="compositionally biased region" description="Basic and acidic residues" evidence="7">
    <location>
        <begin position="147"/>
        <end position="156"/>
    </location>
</feature>
<dbReference type="AlphaFoldDB" id="A0A2A2K394"/>
<dbReference type="GO" id="GO:0051123">
    <property type="term" value="P:RNA polymerase II preinitiation complex assembly"/>
    <property type="evidence" value="ECO:0007669"/>
    <property type="project" value="InterPro"/>
</dbReference>
<proteinExistence type="inferred from homology"/>
<dbReference type="InterPro" id="IPR006809">
    <property type="entry name" value="TAFII28_dom"/>
</dbReference>
<evidence type="ECO:0000256" key="4">
    <source>
        <dbReference type="ARBA" id="ARBA00023163"/>
    </source>
</evidence>
<evidence type="ECO:0000256" key="5">
    <source>
        <dbReference type="ARBA" id="ARBA00023242"/>
    </source>
</evidence>
<dbReference type="GO" id="GO:0046982">
    <property type="term" value="F:protein heterodimerization activity"/>
    <property type="evidence" value="ECO:0007669"/>
    <property type="project" value="InterPro"/>
</dbReference>
<feature type="region of interest" description="Disordered" evidence="7">
    <location>
        <begin position="44"/>
        <end position="118"/>
    </location>
</feature>
<comment type="caution">
    <text evidence="9">The sequence shown here is derived from an EMBL/GenBank/DDBJ whole genome shotgun (WGS) entry which is preliminary data.</text>
</comment>
<dbReference type="FunFam" id="1.10.20.10:FF:000061">
    <property type="entry name" value="TFIID subunit"/>
    <property type="match status" value="1"/>
</dbReference>
<evidence type="ECO:0000256" key="3">
    <source>
        <dbReference type="ARBA" id="ARBA00023015"/>
    </source>
</evidence>
<evidence type="ECO:0000313" key="9">
    <source>
        <dbReference type="EMBL" id="PAV68404.1"/>
    </source>
</evidence>
<dbReference type="SUPFAM" id="SSF47113">
    <property type="entry name" value="Histone-fold"/>
    <property type="match status" value="1"/>
</dbReference>
<evidence type="ECO:0000313" key="10">
    <source>
        <dbReference type="Proteomes" id="UP000218231"/>
    </source>
</evidence>
<dbReference type="InterPro" id="IPR009072">
    <property type="entry name" value="Histone-fold"/>
</dbReference>
<dbReference type="Gene3D" id="1.10.20.10">
    <property type="entry name" value="Histone, subunit A"/>
    <property type="match status" value="1"/>
</dbReference>
<evidence type="ECO:0000256" key="6">
    <source>
        <dbReference type="ARBA" id="ARBA00072882"/>
    </source>
</evidence>
<keyword evidence="10" id="KW-1185">Reference proteome</keyword>
<dbReference type="Pfam" id="PF04719">
    <property type="entry name" value="TAFII28"/>
    <property type="match status" value="1"/>
</dbReference>
<name>A0A2A2K394_9BILA</name>
<dbReference type="GO" id="GO:0016251">
    <property type="term" value="F:RNA polymerase II general transcription initiation factor activity"/>
    <property type="evidence" value="ECO:0007669"/>
    <property type="project" value="TreeGrafter"/>
</dbReference>
<gene>
    <name evidence="9" type="ORF">WR25_09751</name>
</gene>
<dbReference type="EMBL" id="LIAE01009762">
    <property type="protein sequence ID" value="PAV68404.1"/>
    <property type="molecule type" value="Genomic_DNA"/>
</dbReference>
<reference evidence="9 10" key="1">
    <citation type="journal article" date="2017" name="Curr. Biol.">
        <title>Genome architecture and evolution of a unichromosomal asexual nematode.</title>
        <authorList>
            <person name="Fradin H."/>
            <person name="Zegar C."/>
            <person name="Gutwein M."/>
            <person name="Lucas J."/>
            <person name="Kovtun M."/>
            <person name="Corcoran D."/>
            <person name="Baugh L.R."/>
            <person name="Kiontke K."/>
            <person name="Gunsalus K."/>
            <person name="Fitch D.H."/>
            <person name="Piano F."/>
        </authorList>
    </citation>
    <scope>NUCLEOTIDE SEQUENCE [LARGE SCALE GENOMIC DNA]</scope>
    <source>
        <strain evidence="9">PF1309</strain>
    </source>
</reference>
<dbReference type="STRING" id="2018661.A0A2A2K394"/>
<comment type="subcellular location">
    <subcellularLocation>
        <location evidence="1">Nucleus</location>
    </subcellularLocation>
</comment>
<feature type="domain" description="TAFII28-like protein" evidence="8">
    <location>
        <begin position="313"/>
        <end position="398"/>
    </location>
</feature>
<dbReference type="PANTHER" id="PTHR13218">
    <property type="entry name" value="TRANSCRIPTION INITIATION FACTOR TFIID SUBUNIT 11-RELATED"/>
    <property type="match status" value="1"/>
</dbReference>